<dbReference type="Proteomes" id="UP001268542">
    <property type="component" value="Unassembled WGS sequence"/>
</dbReference>
<dbReference type="InterPro" id="IPR006076">
    <property type="entry name" value="FAD-dep_OxRdtase"/>
</dbReference>
<feature type="compositionally biased region" description="Polar residues" evidence="5">
    <location>
        <begin position="311"/>
        <end position="321"/>
    </location>
</feature>
<comment type="caution">
    <text evidence="7">The sequence shown here is derived from an EMBL/GenBank/DDBJ whole genome shotgun (WGS) entry which is preliminary data.</text>
</comment>
<keyword evidence="3" id="KW-0408">Iron</keyword>
<dbReference type="Gene3D" id="2.102.10.10">
    <property type="entry name" value="Rieske [2Fe-2S] iron-sulphur domain"/>
    <property type="match status" value="1"/>
</dbReference>
<dbReference type="PANTHER" id="PTHR13847">
    <property type="entry name" value="SARCOSINE DEHYDROGENASE-RELATED"/>
    <property type="match status" value="1"/>
</dbReference>
<evidence type="ECO:0000259" key="6">
    <source>
        <dbReference type="PROSITE" id="PS51296"/>
    </source>
</evidence>
<dbReference type="SUPFAM" id="SSF50022">
    <property type="entry name" value="ISP domain"/>
    <property type="match status" value="1"/>
</dbReference>
<accession>A0ABU3PQH5</accession>
<dbReference type="InterPro" id="IPR017941">
    <property type="entry name" value="Rieske_2Fe-2S"/>
</dbReference>
<dbReference type="SUPFAM" id="SSF51905">
    <property type="entry name" value="FAD/NAD(P)-binding domain"/>
    <property type="match status" value="1"/>
</dbReference>
<sequence length="514" mass="53818">MPASLWELRADRAEPAYSTEPLDALASARPLDVLVVGGGLTGLSTALLLAEAGRRVAVVESRLLGAGTTGRSTAKLSLLQGTHLQQVERLHGTKALRQYVAAHRAGQEWAAQVAEAEGVPLQRRPAVTYANGAAGARRLRRELAAAERAGLPVRWSEDTELPFGVAGSIWLDGQLQTDPLALVAALADRCRRLGVPLVERARVTALRDRSPVQVDVAPAPHGRAEADAVRTLEAQQVVLATNVPLLDRGGFFARMAPQRSYSVAFTLPAQRVTDLPRGMYLSADAPSRSVRDAGSEDGSPVLLVGGDGHTTGRSRPTSQHLDSIRSWTREHYPGATEQVAWSAQDFSPHHALPYAGPLVPGNGRILVAGGFSKWGMTGGVAAALALAGDLAGGAPDWRDLLQPWSRRELKGLPTSARLNAEVAAAMTLGWAGAAARRCGLRKDAVGATSPPPGGAPVCTHLGGVLSWNDAERSWDCPLHGSRFGADGGVLDGPAVRDLVPPAESDGATPGPTAG</sequence>
<name>A0ABU3PQH5_9ACTN</name>
<dbReference type="PROSITE" id="PS51296">
    <property type="entry name" value="RIESKE"/>
    <property type="match status" value="1"/>
</dbReference>
<keyword evidence="2" id="KW-0479">Metal-binding</keyword>
<evidence type="ECO:0000256" key="5">
    <source>
        <dbReference type="SAM" id="MobiDB-lite"/>
    </source>
</evidence>
<feature type="domain" description="Rieske" evidence="6">
    <location>
        <begin position="456"/>
        <end position="498"/>
    </location>
</feature>
<organism evidence="7 8">
    <name type="scientific">Nocardioides imazamoxiresistens</name>
    <dbReference type="NCBI Taxonomy" id="3231893"/>
    <lineage>
        <taxon>Bacteria</taxon>
        <taxon>Bacillati</taxon>
        <taxon>Actinomycetota</taxon>
        <taxon>Actinomycetes</taxon>
        <taxon>Propionibacteriales</taxon>
        <taxon>Nocardioidaceae</taxon>
        <taxon>Nocardioides</taxon>
    </lineage>
</organism>
<dbReference type="EMBL" id="JAVYII010000001">
    <property type="protein sequence ID" value="MDT9591448.1"/>
    <property type="molecule type" value="Genomic_DNA"/>
</dbReference>
<protein>
    <submittedName>
        <fullName evidence="7">FAD-dependent oxidoreductase</fullName>
    </submittedName>
</protein>
<dbReference type="Pfam" id="PF01266">
    <property type="entry name" value="DAO"/>
    <property type="match status" value="1"/>
</dbReference>
<proteinExistence type="predicted"/>
<dbReference type="InterPro" id="IPR036188">
    <property type="entry name" value="FAD/NAD-bd_sf"/>
</dbReference>
<dbReference type="RefSeq" id="WP_315730412.1">
    <property type="nucleotide sequence ID" value="NZ_JAVYII010000001.1"/>
</dbReference>
<evidence type="ECO:0000256" key="2">
    <source>
        <dbReference type="ARBA" id="ARBA00022723"/>
    </source>
</evidence>
<reference evidence="7 8" key="1">
    <citation type="submission" date="2023-08" db="EMBL/GenBank/DDBJ databases">
        <title>Nocardioides seae sp. nov., a bacterium isolated from a soil.</title>
        <authorList>
            <person name="Wang X."/>
        </authorList>
    </citation>
    <scope>NUCLEOTIDE SEQUENCE [LARGE SCALE GENOMIC DNA]</scope>
    <source>
        <strain evidence="7 8">YZH12</strain>
    </source>
</reference>
<dbReference type="Gene3D" id="3.50.50.60">
    <property type="entry name" value="FAD/NAD(P)-binding domain"/>
    <property type="match status" value="1"/>
</dbReference>
<dbReference type="PANTHER" id="PTHR13847:SF274">
    <property type="entry name" value="RIESKE 2FE-2S IRON-SULFUR PROTEIN YHFW-RELATED"/>
    <property type="match status" value="1"/>
</dbReference>
<evidence type="ECO:0000313" key="7">
    <source>
        <dbReference type="EMBL" id="MDT9591448.1"/>
    </source>
</evidence>
<evidence type="ECO:0000313" key="8">
    <source>
        <dbReference type="Proteomes" id="UP001268542"/>
    </source>
</evidence>
<keyword evidence="1" id="KW-0001">2Fe-2S</keyword>
<feature type="region of interest" description="Disordered" evidence="5">
    <location>
        <begin position="286"/>
        <end position="321"/>
    </location>
</feature>
<keyword evidence="4" id="KW-0411">Iron-sulfur</keyword>
<dbReference type="Pfam" id="PF00355">
    <property type="entry name" value="Rieske"/>
    <property type="match status" value="1"/>
</dbReference>
<evidence type="ECO:0000256" key="4">
    <source>
        <dbReference type="ARBA" id="ARBA00023014"/>
    </source>
</evidence>
<dbReference type="Gene3D" id="3.30.9.10">
    <property type="entry name" value="D-Amino Acid Oxidase, subunit A, domain 2"/>
    <property type="match status" value="1"/>
</dbReference>
<evidence type="ECO:0000256" key="1">
    <source>
        <dbReference type="ARBA" id="ARBA00022714"/>
    </source>
</evidence>
<keyword evidence="8" id="KW-1185">Reference proteome</keyword>
<dbReference type="InterPro" id="IPR036922">
    <property type="entry name" value="Rieske_2Fe-2S_sf"/>
</dbReference>
<gene>
    <name evidence="7" type="ORF">RDV89_00115</name>
</gene>
<evidence type="ECO:0000256" key="3">
    <source>
        <dbReference type="ARBA" id="ARBA00023004"/>
    </source>
</evidence>